<dbReference type="SUPFAM" id="SSF81593">
    <property type="entry name" value="Nucleotidyltransferase substrate binding subunit/domain"/>
    <property type="match status" value="1"/>
</dbReference>
<keyword evidence="3" id="KW-1185">Reference proteome</keyword>
<gene>
    <name evidence="2" type="ORF">EV199_3569</name>
</gene>
<evidence type="ECO:0000313" key="2">
    <source>
        <dbReference type="EMBL" id="RZS71661.1"/>
    </source>
</evidence>
<dbReference type="RefSeq" id="WP_130542139.1">
    <property type="nucleotide sequence ID" value="NZ_CP042431.1"/>
</dbReference>
<dbReference type="PROSITE" id="PS50910">
    <property type="entry name" value="HEPN"/>
    <property type="match status" value="1"/>
</dbReference>
<comment type="caution">
    <text evidence="2">The sequence shown here is derived from an EMBL/GenBank/DDBJ whole genome shotgun (WGS) entry which is preliminary data.</text>
</comment>
<dbReference type="AlphaFoldDB" id="A0A4V2F0X6"/>
<dbReference type="OrthoDB" id="1321649at2"/>
<evidence type="ECO:0000259" key="1">
    <source>
        <dbReference type="PROSITE" id="PS50910"/>
    </source>
</evidence>
<feature type="domain" description="HEPN" evidence="1">
    <location>
        <begin position="144"/>
        <end position="264"/>
    </location>
</feature>
<protein>
    <submittedName>
        <fullName evidence="2">HEPN domain-containing protein</fullName>
    </submittedName>
</protein>
<sequence length="281" mass="32553">MKPHPLLQEVIAIIVRTVPTEKIALLAFTSQEQATWNFFHPQPPEILAPTKLNLLILARSTRESRHELLDMIEQRCKHKIPIAALLLTPEEFKILLSKGNPFAMAVLQANHWIFEDRNIVSTISSNNLIIPEPANQHREIACWYKNALSFLRIAKSQQQYGELGMTAFCLHQAAEQFLSMLSQAVTGFRYSSHNLDKTLSFLRFYLPDMNQVFIRTTAAERARFQLLKTTYTRFRYKSDFDITATDINYLMNEVLKLQTIAEKIFRSKIAPFHLQQHRSHA</sequence>
<name>A0A4V2F0X6_9BACT</name>
<dbReference type="Pfam" id="PF05168">
    <property type="entry name" value="HEPN"/>
    <property type="match status" value="1"/>
</dbReference>
<proteinExistence type="predicted"/>
<reference evidence="2 3" key="1">
    <citation type="submission" date="2019-02" db="EMBL/GenBank/DDBJ databases">
        <title>Genomic Encyclopedia of Type Strains, Phase IV (KMG-IV): sequencing the most valuable type-strain genomes for metagenomic binning, comparative biology and taxonomic classification.</title>
        <authorList>
            <person name="Goeker M."/>
        </authorList>
    </citation>
    <scope>NUCLEOTIDE SEQUENCE [LARGE SCALE GENOMIC DNA]</scope>
    <source>
        <strain evidence="2 3">DSM 18116</strain>
    </source>
</reference>
<dbReference type="InterPro" id="IPR007842">
    <property type="entry name" value="HEPN_dom"/>
</dbReference>
<dbReference type="EMBL" id="SGXA01000002">
    <property type="protein sequence ID" value="RZS71661.1"/>
    <property type="molecule type" value="Genomic_DNA"/>
</dbReference>
<organism evidence="2 3">
    <name type="scientific">Pseudobacter ginsenosidimutans</name>
    <dbReference type="NCBI Taxonomy" id="661488"/>
    <lineage>
        <taxon>Bacteria</taxon>
        <taxon>Pseudomonadati</taxon>
        <taxon>Bacteroidota</taxon>
        <taxon>Chitinophagia</taxon>
        <taxon>Chitinophagales</taxon>
        <taxon>Chitinophagaceae</taxon>
        <taxon>Pseudobacter</taxon>
    </lineage>
</organism>
<evidence type="ECO:0000313" key="3">
    <source>
        <dbReference type="Proteomes" id="UP000293874"/>
    </source>
</evidence>
<dbReference type="Proteomes" id="UP000293874">
    <property type="component" value="Unassembled WGS sequence"/>
</dbReference>
<accession>A0A4V2F0X6</accession>
<dbReference type="Gene3D" id="1.20.120.330">
    <property type="entry name" value="Nucleotidyltransferases domain 2"/>
    <property type="match status" value="1"/>
</dbReference>